<accession>A0A7S3LHT3</accession>
<evidence type="ECO:0000256" key="1">
    <source>
        <dbReference type="SAM" id="MobiDB-lite"/>
    </source>
</evidence>
<feature type="compositionally biased region" description="Polar residues" evidence="1">
    <location>
        <begin position="47"/>
        <end position="61"/>
    </location>
</feature>
<sequence>MQRRDEVDPAGDEDSSETDEVPVEMNQQDGSEADCSEGENDDDEISTSESPTNPNRASSSFPEDAMFPTDTEATGSSAQQIIAKPYFDDIIGGRGKNSNNHFGNQKYRKLVRDHCEDYHSLATNAKKSRFAEEIVTRVKQDGGRFLKQLDGTGGFVEMDDSESRKKVGQSLRYEYAKIRNADQTAYQTGHHTEDQTESQLADQSATDQTTEQPSDQSGDFSGDEIEKQES</sequence>
<evidence type="ECO:0000259" key="2">
    <source>
        <dbReference type="Pfam" id="PF20710"/>
    </source>
</evidence>
<name>A0A7S3LHT3_9STRA</name>
<protein>
    <recommendedName>
        <fullName evidence="2">DUF6824 domain-containing protein</fullName>
    </recommendedName>
</protein>
<organism evidence="3">
    <name type="scientific">Amphora coffeiformis</name>
    <dbReference type="NCBI Taxonomy" id="265554"/>
    <lineage>
        <taxon>Eukaryota</taxon>
        <taxon>Sar</taxon>
        <taxon>Stramenopiles</taxon>
        <taxon>Ochrophyta</taxon>
        <taxon>Bacillariophyta</taxon>
        <taxon>Bacillariophyceae</taxon>
        <taxon>Bacillariophycidae</taxon>
        <taxon>Thalassiophysales</taxon>
        <taxon>Catenulaceae</taxon>
        <taxon>Amphora</taxon>
    </lineage>
</organism>
<feature type="compositionally biased region" description="Polar residues" evidence="1">
    <location>
        <begin position="197"/>
        <end position="219"/>
    </location>
</feature>
<dbReference type="AlphaFoldDB" id="A0A7S3LHT3"/>
<feature type="region of interest" description="Disordered" evidence="1">
    <location>
        <begin position="182"/>
        <end position="230"/>
    </location>
</feature>
<feature type="domain" description="DUF6824" evidence="2">
    <location>
        <begin position="89"/>
        <end position="172"/>
    </location>
</feature>
<evidence type="ECO:0000313" key="3">
    <source>
        <dbReference type="EMBL" id="CAE0421703.1"/>
    </source>
</evidence>
<gene>
    <name evidence="3" type="ORF">ACOF00016_LOCUS18340</name>
</gene>
<dbReference type="InterPro" id="IPR049227">
    <property type="entry name" value="DUF6824"/>
</dbReference>
<dbReference type="Pfam" id="PF20710">
    <property type="entry name" value="DUF6824"/>
    <property type="match status" value="1"/>
</dbReference>
<feature type="compositionally biased region" description="Acidic residues" evidence="1">
    <location>
        <begin position="31"/>
        <end position="46"/>
    </location>
</feature>
<feature type="compositionally biased region" description="Acidic residues" evidence="1">
    <location>
        <begin position="8"/>
        <end position="22"/>
    </location>
</feature>
<proteinExistence type="predicted"/>
<dbReference type="EMBL" id="HBIM01024715">
    <property type="protein sequence ID" value="CAE0421703.1"/>
    <property type="molecule type" value="Transcribed_RNA"/>
</dbReference>
<feature type="region of interest" description="Disordered" evidence="1">
    <location>
        <begin position="1"/>
        <end position="78"/>
    </location>
</feature>
<reference evidence="3" key="1">
    <citation type="submission" date="2021-01" db="EMBL/GenBank/DDBJ databases">
        <authorList>
            <person name="Corre E."/>
            <person name="Pelletier E."/>
            <person name="Niang G."/>
            <person name="Scheremetjew M."/>
            <person name="Finn R."/>
            <person name="Kale V."/>
            <person name="Holt S."/>
            <person name="Cochrane G."/>
            <person name="Meng A."/>
            <person name="Brown T."/>
            <person name="Cohen L."/>
        </authorList>
    </citation>
    <scope>NUCLEOTIDE SEQUENCE</scope>
    <source>
        <strain evidence="3">CCMP127</strain>
    </source>
</reference>